<evidence type="ECO:0000313" key="3">
    <source>
        <dbReference type="Proteomes" id="UP000295172"/>
    </source>
</evidence>
<dbReference type="EMBL" id="SMKR01000008">
    <property type="protein sequence ID" value="TDD29772.1"/>
    <property type="molecule type" value="Genomic_DNA"/>
</dbReference>
<dbReference type="InterPro" id="IPR007061">
    <property type="entry name" value="MST-like"/>
</dbReference>
<sequence>MASYPGGVHNGPMERSPEPEALDETGAVLGWLAFHRDALAAKCEGLTAAQLVTASAPPSSLTLLGLVRHLTEIERDYLVNELSGRNTGFVYTDDDEDADIERLDASMVGDSMARWGDERAEADAILGRYDDLSALGPSGKYPVRVYVLKVLQEYARHNGHADIIRERIDGVRGE</sequence>
<dbReference type="AlphaFoldDB" id="A0A4R4XH17"/>
<feature type="region of interest" description="Disordered" evidence="1">
    <location>
        <begin position="1"/>
        <end position="20"/>
    </location>
</feature>
<protein>
    <submittedName>
        <fullName evidence="2">DUF664 domain-containing protein</fullName>
    </submittedName>
</protein>
<comment type="caution">
    <text evidence="2">The sequence shown here is derived from an EMBL/GenBank/DDBJ whole genome shotgun (WGS) entry which is preliminary data.</text>
</comment>
<reference evidence="2 3" key="1">
    <citation type="submission" date="2019-02" db="EMBL/GenBank/DDBJ databases">
        <title>Draft genome sequences of novel Actinobacteria.</title>
        <authorList>
            <person name="Sahin N."/>
            <person name="Ay H."/>
            <person name="Saygin H."/>
        </authorList>
    </citation>
    <scope>NUCLEOTIDE SEQUENCE [LARGE SCALE GENOMIC DNA]</scope>
    <source>
        <strain evidence="2 3">16K104</strain>
    </source>
</reference>
<dbReference type="OrthoDB" id="4548523at2"/>
<dbReference type="InterPro" id="IPR034660">
    <property type="entry name" value="DinB/YfiT-like"/>
</dbReference>
<dbReference type="Pfam" id="PF04978">
    <property type="entry name" value="MST"/>
    <property type="match status" value="1"/>
</dbReference>
<dbReference type="SUPFAM" id="SSF109854">
    <property type="entry name" value="DinB/YfiT-like putative metalloenzymes"/>
    <property type="match status" value="1"/>
</dbReference>
<accession>A0A4R4XH17</accession>
<organism evidence="2 3">
    <name type="scientific">Kribbella turkmenica</name>
    <dbReference type="NCBI Taxonomy" id="2530375"/>
    <lineage>
        <taxon>Bacteria</taxon>
        <taxon>Bacillati</taxon>
        <taxon>Actinomycetota</taxon>
        <taxon>Actinomycetes</taxon>
        <taxon>Propionibacteriales</taxon>
        <taxon>Kribbellaceae</taxon>
        <taxon>Kribbella</taxon>
    </lineage>
</organism>
<evidence type="ECO:0000313" key="2">
    <source>
        <dbReference type="EMBL" id="TDD29772.1"/>
    </source>
</evidence>
<dbReference type="Gene3D" id="1.20.120.450">
    <property type="entry name" value="dinb family like domain"/>
    <property type="match status" value="1"/>
</dbReference>
<proteinExistence type="predicted"/>
<keyword evidence="3" id="KW-1185">Reference proteome</keyword>
<gene>
    <name evidence="2" type="ORF">E1218_03120</name>
</gene>
<dbReference type="Proteomes" id="UP000295172">
    <property type="component" value="Unassembled WGS sequence"/>
</dbReference>
<name>A0A4R4XH17_9ACTN</name>
<evidence type="ECO:0000256" key="1">
    <source>
        <dbReference type="SAM" id="MobiDB-lite"/>
    </source>
</evidence>